<accession>A0A3A9ZCM1</accession>
<keyword evidence="4" id="KW-1185">Reference proteome</keyword>
<gene>
    <name evidence="3" type="ORF">D7223_14610</name>
</gene>
<sequence>MTYQPGDRVTLQHTTDPHTLLRPGDEGTVRRYDLQSQVLDVAWDSGSRLSLLLAEGDRVLPATVTADGWQRALDALRAAGAAAGRDAAGWWAQHSLGGRARGDVTAVARQVLRGVEDVDPAVLGELPTAEPYHLAEDADRYAEHAPPDAPPWEQLTARQCDQARWAWCDGYDDAANAEAARQCRMLLHPDGDDRDLTHVHPDRVRLGGPGVFAGDWAWQPNADGQMRIPVGFVGTLVDRWNGWAVFTCTRDVAEAIVADQQAVRDCFRQSLAEAGCPEVDLDRRTDQSVGRMFFDGDVIVADETPVQDDPEAIERIGPDAEGRYIVMGRSWTWIPGDPYDCDRIAGTLPAPPVDAEQGLRGKDVTDG</sequence>
<dbReference type="Pfam" id="PF14192">
    <property type="entry name" value="DUF4314"/>
    <property type="match status" value="1"/>
</dbReference>
<feature type="domain" description="DUF4314" evidence="2">
    <location>
        <begin position="2"/>
        <end position="54"/>
    </location>
</feature>
<evidence type="ECO:0000256" key="1">
    <source>
        <dbReference type="SAM" id="MobiDB-lite"/>
    </source>
</evidence>
<evidence type="ECO:0000313" key="4">
    <source>
        <dbReference type="Proteomes" id="UP000281726"/>
    </source>
</evidence>
<reference evidence="3 4" key="1">
    <citation type="journal article" date="2004" name="Syst. Appl. Microbiol.">
        <title>Cryptoendolithic actinomycetes from antarctic sandstone rock samples: Micromonospora endolithica sp. nov. and two isolates related to Micromonospora coerulea Jensen 1932.</title>
        <authorList>
            <person name="Hirsch P."/>
            <person name="Mevs U."/>
            <person name="Kroppenstedt R.M."/>
            <person name="Schumann P."/>
            <person name="Stackebrandt E."/>
        </authorList>
    </citation>
    <scope>NUCLEOTIDE SEQUENCE [LARGE SCALE GENOMIC DNA]</scope>
    <source>
        <strain evidence="3 4">JCM 12677</strain>
    </source>
</reference>
<proteinExistence type="predicted"/>
<comment type="caution">
    <text evidence="3">The sequence shown here is derived from an EMBL/GenBank/DDBJ whole genome shotgun (WGS) entry which is preliminary data.</text>
</comment>
<protein>
    <submittedName>
        <fullName evidence="3">DUF4314 domain-containing protein</fullName>
    </submittedName>
</protein>
<organism evidence="3 4">
    <name type="scientific">Micromonospora endolithica</name>
    <dbReference type="NCBI Taxonomy" id="230091"/>
    <lineage>
        <taxon>Bacteria</taxon>
        <taxon>Bacillati</taxon>
        <taxon>Actinomycetota</taxon>
        <taxon>Actinomycetes</taxon>
        <taxon>Micromonosporales</taxon>
        <taxon>Micromonosporaceae</taxon>
        <taxon>Micromonospora</taxon>
    </lineage>
</organism>
<dbReference type="RefSeq" id="WP_120728954.1">
    <property type="nucleotide sequence ID" value="NZ_RBAK01000005.1"/>
</dbReference>
<feature type="region of interest" description="Disordered" evidence="1">
    <location>
        <begin position="1"/>
        <end position="24"/>
    </location>
</feature>
<dbReference type="Proteomes" id="UP000281726">
    <property type="component" value="Unassembled WGS sequence"/>
</dbReference>
<dbReference type="OrthoDB" id="3469122at2"/>
<dbReference type="EMBL" id="RBAK01000005">
    <property type="protein sequence ID" value="RKN46171.1"/>
    <property type="molecule type" value="Genomic_DNA"/>
</dbReference>
<evidence type="ECO:0000313" key="3">
    <source>
        <dbReference type="EMBL" id="RKN46171.1"/>
    </source>
</evidence>
<dbReference type="AlphaFoldDB" id="A0A3A9ZCM1"/>
<dbReference type="InterPro" id="IPR025463">
    <property type="entry name" value="DUF4314"/>
</dbReference>
<evidence type="ECO:0000259" key="2">
    <source>
        <dbReference type="Pfam" id="PF14192"/>
    </source>
</evidence>
<name>A0A3A9ZCM1_9ACTN</name>